<dbReference type="PANTHER" id="PTHR28094">
    <property type="entry name" value="MEIOTICALLY UP-REGULATED GENE 113 PROTEIN"/>
    <property type="match status" value="1"/>
</dbReference>
<evidence type="ECO:0000259" key="2">
    <source>
        <dbReference type="SMART" id="SM00974"/>
    </source>
</evidence>
<evidence type="ECO:0000313" key="4">
    <source>
        <dbReference type="Proteomes" id="UP000193144"/>
    </source>
</evidence>
<proteinExistence type="predicted"/>
<comment type="caution">
    <text evidence="3">The sequence shown here is derived from an EMBL/GenBank/DDBJ whole genome shotgun (WGS) entry which is preliminary data.</text>
</comment>
<sequence>MTPITPPTTESGIRKPFAENHDSPLSRKAATRAQPAQLLQSGDYGPQEQVTESTAVGEEDVKDESRLDQPCMESNEPIEKESSVDNLRGGWEPRNVSWLKVPGSLGVDKPFEEILQNAQDIFSDDNKRPRSKGRVSIRIEVQEVGEEKDQVKDAPTLTHRHEITKTAKGIFDLVLPVDIKKTLAEDSSCCVATTQHGQRCSRGAPKEVGSIEGYLEIIRKGHSSLNYQSCLSGAEQCAEATLCYQHLRNFKSRINKVQDMVQHELSSALPHSNDLTDFVTWAGNISRSVKTSTTPHSSTTKVTTYEYASSVTNDGDTCTTKTTTSFEQIKHANGDQTHISVSSQTQATTTLMHHPKLDPEAIISTLVSNLEGAETRLIENPTSTEERGELRPKTPLRENGPILIAWQPPRNKPRAVDRVLISEAGKPLTLLERKSAYLYIYWRKDAPNYLKIGYSGDRKGRLAAWGRKCEVECEARKLSWDAMDKEVLNAKRVEKLIHTELKEYRHKLFCNCSSIHDEWFMVSEERALRAFLRWSKWSDQQPYEKEGPLWELKRKAERSLDCTAKEAVADHTEPHPR</sequence>
<feature type="domain" description="Bacteriophage T5 Orf172 DNA-binding" evidence="2">
    <location>
        <begin position="444"/>
        <end position="534"/>
    </location>
</feature>
<dbReference type="Proteomes" id="UP000193144">
    <property type="component" value="Unassembled WGS sequence"/>
</dbReference>
<dbReference type="Pfam" id="PF10544">
    <property type="entry name" value="T5orf172"/>
    <property type="match status" value="1"/>
</dbReference>
<dbReference type="STRING" id="1231657.A0A1Y1ZQC9"/>
<dbReference type="PANTHER" id="PTHR28094:SF1">
    <property type="entry name" value="MEIOTICALLY UP-REGULATED GENE 113 PROTEIN"/>
    <property type="match status" value="1"/>
</dbReference>
<reference evidence="3 4" key="1">
    <citation type="submission" date="2016-07" db="EMBL/GenBank/DDBJ databases">
        <title>Pervasive Adenine N6-methylation of Active Genes in Fungi.</title>
        <authorList>
            <consortium name="DOE Joint Genome Institute"/>
            <person name="Mondo S.J."/>
            <person name="Dannebaum R.O."/>
            <person name="Kuo R.C."/>
            <person name="Labutti K."/>
            <person name="Haridas S."/>
            <person name="Kuo A."/>
            <person name="Salamov A."/>
            <person name="Ahrendt S.R."/>
            <person name="Lipzen A."/>
            <person name="Sullivan W."/>
            <person name="Andreopoulos W.B."/>
            <person name="Clum A."/>
            <person name="Lindquist E."/>
            <person name="Daum C."/>
            <person name="Ramamoorthy G.K."/>
            <person name="Gryganskyi A."/>
            <person name="Culley D."/>
            <person name="Magnuson J.K."/>
            <person name="James T.Y."/>
            <person name="O'Malley M.A."/>
            <person name="Stajich J.E."/>
            <person name="Spatafora J.W."/>
            <person name="Visel A."/>
            <person name="Grigoriev I.V."/>
        </authorList>
    </citation>
    <scope>NUCLEOTIDE SEQUENCE [LARGE SCALE GENOMIC DNA]</scope>
    <source>
        <strain evidence="3 4">CBS 115471</strain>
    </source>
</reference>
<dbReference type="SMART" id="SM00974">
    <property type="entry name" value="T5orf172"/>
    <property type="match status" value="1"/>
</dbReference>
<organism evidence="3 4">
    <name type="scientific">Clohesyomyces aquaticus</name>
    <dbReference type="NCBI Taxonomy" id="1231657"/>
    <lineage>
        <taxon>Eukaryota</taxon>
        <taxon>Fungi</taxon>
        <taxon>Dikarya</taxon>
        <taxon>Ascomycota</taxon>
        <taxon>Pezizomycotina</taxon>
        <taxon>Dothideomycetes</taxon>
        <taxon>Pleosporomycetidae</taxon>
        <taxon>Pleosporales</taxon>
        <taxon>Lindgomycetaceae</taxon>
        <taxon>Clohesyomyces</taxon>
    </lineage>
</organism>
<dbReference type="EMBL" id="MCFA01000051">
    <property type="protein sequence ID" value="ORY12459.1"/>
    <property type="molecule type" value="Genomic_DNA"/>
</dbReference>
<gene>
    <name evidence="3" type="ORF">BCR34DRAFT_600672</name>
</gene>
<dbReference type="InterPro" id="IPR053006">
    <property type="entry name" value="Meiosis_regulatory"/>
</dbReference>
<dbReference type="InterPro" id="IPR018306">
    <property type="entry name" value="Phage_T5_Orf172_DNA-bd"/>
</dbReference>
<dbReference type="OrthoDB" id="2417614at2759"/>
<feature type="region of interest" description="Disordered" evidence="1">
    <location>
        <begin position="1"/>
        <end position="89"/>
    </location>
</feature>
<evidence type="ECO:0000313" key="3">
    <source>
        <dbReference type="EMBL" id="ORY12459.1"/>
    </source>
</evidence>
<name>A0A1Y1ZQC9_9PLEO</name>
<evidence type="ECO:0000256" key="1">
    <source>
        <dbReference type="SAM" id="MobiDB-lite"/>
    </source>
</evidence>
<keyword evidence="4" id="KW-1185">Reference proteome</keyword>
<accession>A0A1Y1ZQC9</accession>
<protein>
    <submittedName>
        <fullName evidence="3">T5orf172 domain-domain-containing protein</fullName>
    </submittedName>
</protein>
<feature type="compositionally biased region" description="Basic and acidic residues" evidence="1">
    <location>
        <begin position="12"/>
        <end position="25"/>
    </location>
</feature>
<dbReference type="AlphaFoldDB" id="A0A1Y1ZQC9"/>